<dbReference type="RefSeq" id="WP_023355238.1">
    <property type="nucleotide sequence ID" value="NZ_KI535369.1"/>
</dbReference>
<dbReference type="GO" id="GO:0000976">
    <property type="term" value="F:transcription cis-regulatory region binding"/>
    <property type="evidence" value="ECO:0007669"/>
    <property type="project" value="TreeGrafter"/>
</dbReference>
<dbReference type="InterPro" id="IPR001789">
    <property type="entry name" value="Sig_transdc_resp-reg_receiver"/>
</dbReference>
<dbReference type="EMBL" id="ACIL03000016">
    <property type="protein sequence ID" value="ESL02244.1"/>
    <property type="molecule type" value="Genomic_DNA"/>
</dbReference>
<dbReference type="InterPro" id="IPR011006">
    <property type="entry name" value="CheY-like_superfamily"/>
</dbReference>
<dbReference type="Gene3D" id="6.10.250.690">
    <property type="match status" value="1"/>
</dbReference>
<evidence type="ECO:0000313" key="13">
    <source>
        <dbReference type="Proteomes" id="UP000018227"/>
    </source>
</evidence>
<dbReference type="GO" id="GO:0000156">
    <property type="term" value="F:phosphorelay response regulator activity"/>
    <property type="evidence" value="ECO:0007669"/>
    <property type="project" value="TreeGrafter"/>
</dbReference>
<dbReference type="SMART" id="SM00448">
    <property type="entry name" value="REC"/>
    <property type="match status" value="1"/>
</dbReference>
<protein>
    <recommendedName>
        <fullName evidence="1">Stage 0 sporulation protein A homolog</fullName>
    </recommendedName>
</protein>
<dbReference type="Gene3D" id="1.10.10.10">
    <property type="entry name" value="Winged helix-like DNA-binding domain superfamily/Winged helix DNA-binding domain"/>
    <property type="match status" value="1"/>
</dbReference>
<keyword evidence="4" id="KW-0805">Transcription regulation</keyword>
<sequence>MSEKKKILIVDDDEDISELISLYLVKECFDTKRAEDGDVAIRLFQEYQPDLILLDIMLPGKDGYDVCREIRKTSKVPIIMLSAKGEIFDKVLGLELGADDYMIKPFDSKELVARVKAVLRRFSSDEGVDKSAENTTIVEGTSNINRVIYADLEINLTNYSVTYNNKRVDMPPKELELFYFLASHPNQVFTREQLLDRIWGYEYIGDTRTVDVHVKRLRQKINDHAEWRLSTVWGVGYKFETLTRS</sequence>
<dbReference type="eggNOG" id="COG0745">
    <property type="taxonomic scope" value="Bacteria"/>
</dbReference>
<evidence type="ECO:0000256" key="7">
    <source>
        <dbReference type="ARBA" id="ARBA00024867"/>
    </source>
</evidence>
<reference evidence="12 13" key="1">
    <citation type="submission" date="2013-06" db="EMBL/GenBank/DDBJ databases">
        <authorList>
            <person name="Weinstock G."/>
            <person name="Sodergren E."/>
            <person name="Clifton S."/>
            <person name="Fulton L."/>
            <person name="Fulton B."/>
            <person name="Courtney L."/>
            <person name="Fronick C."/>
            <person name="Harrison M."/>
            <person name="Strong C."/>
            <person name="Farmer C."/>
            <person name="Delahaunty K."/>
            <person name="Markovic C."/>
            <person name="Hall O."/>
            <person name="Minx P."/>
            <person name="Tomlinson C."/>
            <person name="Mitreva M."/>
            <person name="Nelson J."/>
            <person name="Hou S."/>
            <person name="Wollam A."/>
            <person name="Pepin K.H."/>
            <person name="Johnson M."/>
            <person name="Bhonagiri V."/>
            <person name="Nash W.E."/>
            <person name="Warren W."/>
            <person name="Chinwalla A."/>
            <person name="Mardis E.R."/>
            <person name="Wilson R.K."/>
        </authorList>
    </citation>
    <scope>NUCLEOTIDE SEQUENCE [LARGE SCALE GENOMIC DNA]</scope>
    <source>
        <strain evidence="12 13">ATCC 51271</strain>
    </source>
</reference>
<evidence type="ECO:0000313" key="12">
    <source>
        <dbReference type="EMBL" id="ESL02244.1"/>
    </source>
</evidence>
<dbReference type="PANTHER" id="PTHR48111">
    <property type="entry name" value="REGULATOR OF RPOS"/>
    <property type="match status" value="1"/>
</dbReference>
<feature type="DNA-binding region" description="OmpR/PhoB-type" evidence="9">
    <location>
        <begin position="142"/>
        <end position="241"/>
    </location>
</feature>
<dbReference type="SMART" id="SM00862">
    <property type="entry name" value="Trans_reg_C"/>
    <property type="match status" value="1"/>
</dbReference>
<evidence type="ECO:0000256" key="3">
    <source>
        <dbReference type="ARBA" id="ARBA00023012"/>
    </source>
</evidence>
<dbReference type="AlphaFoldDB" id="V2XJB0"/>
<dbReference type="Pfam" id="PF00486">
    <property type="entry name" value="Trans_reg_C"/>
    <property type="match status" value="1"/>
</dbReference>
<feature type="modified residue" description="4-aspartylphosphate" evidence="8">
    <location>
        <position position="55"/>
    </location>
</feature>
<feature type="domain" description="Response regulatory" evidence="10">
    <location>
        <begin position="6"/>
        <end position="119"/>
    </location>
</feature>
<dbReference type="Proteomes" id="UP000018227">
    <property type="component" value="Unassembled WGS sequence"/>
</dbReference>
<evidence type="ECO:0000259" key="11">
    <source>
        <dbReference type="PROSITE" id="PS51755"/>
    </source>
</evidence>
<accession>V2XJB0</accession>
<comment type="caution">
    <text evidence="12">The sequence shown here is derived from an EMBL/GenBank/DDBJ whole genome shotgun (WGS) entry which is preliminary data.</text>
</comment>
<dbReference type="GO" id="GO:0006355">
    <property type="term" value="P:regulation of DNA-templated transcription"/>
    <property type="evidence" value="ECO:0007669"/>
    <property type="project" value="InterPro"/>
</dbReference>
<dbReference type="HOGENOM" id="CLU_000445_30_4_9"/>
<keyword evidence="3" id="KW-0902">Two-component regulatory system</keyword>
<dbReference type="GO" id="GO:0005829">
    <property type="term" value="C:cytosol"/>
    <property type="evidence" value="ECO:0007669"/>
    <property type="project" value="TreeGrafter"/>
</dbReference>
<evidence type="ECO:0000256" key="5">
    <source>
        <dbReference type="ARBA" id="ARBA00023125"/>
    </source>
</evidence>
<dbReference type="PANTHER" id="PTHR48111:SF21">
    <property type="entry name" value="DNA-BINDING DUAL MASTER TRANSCRIPTIONAL REGULATOR RPAA"/>
    <property type="match status" value="1"/>
</dbReference>
<dbReference type="OrthoDB" id="9790442at2"/>
<dbReference type="FunFam" id="3.40.50.2300:FF:000001">
    <property type="entry name" value="DNA-binding response regulator PhoB"/>
    <property type="match status" value="1"/>
</dbReference>
<evidence type="ECO:0000256" key="8">
    <source>
        <dbReference type="PROSITE-ProRule" id="PRU00169"/>
    </source>
</evidence>
<dbReference type="FunFam" id="1.10.10.10:FF:000018">
    <property type="entry name" value="DNA-binding response regulator ResD"/>
    <property type="match status" value="1"/>
</dbReference>
<proteinExistence type="predicted"/>
<dbReference type="GO" id="GO:0032993">
    <property type="term" value="C:protein-DNA complex"/>
    <property type="evidence" value="ECO:0007669"/>
    <property type="project" value="TreeGrafter"/>
</dbReference>
<dbReference type="PROSITE" id="PS50110">
    <property type="entry name" value="RESPONSE_REGULATORY"/>
    <property type="match status" value="1"/>
</dbReference>
<evidence type="ECO:0000259" key="10">
    <source>
        <dbReference type="PROSITE" id="PS50110"/>
    </source>
</evidence>
<dbReference type="InterPro" id="IPR036388">
    <property type="entry name" value="WH-like_DNA-bd_sf"/>
</dbReference>
<dbReference type="InterPro" id="IPR001867">
    <property type="entry name" value="OmpR/PhoB-type_DNA-bd"/>
</dbReference>
<feature type="domain" description="OmpR/PhoB-type" evidence="11">
    <location>
        <begin position="142"/>
        <end position="241"/>
    </location>
</feature>
<evidence type="ECO:0000256" key="2">
    <source>
        <dbReference type="ARBA" id="ARBA00022553"/>
    </source>
</evidence>
<keyword evidence="2 8" id="KW-0597">Phosphoprotein</keyword>
<dbReference type="CDD" id="cd00383">
    <property type="entry name" value="trans_reg_C"/>
    <property type="match status" value="1"/>
</dbReference>
<evidence type="ECO:0000256" key="4">
    <source>
        <dbReference type="ARBA" id="ARBA00023015"/>
    </source>
</evidence>
<dbReference type="PROSITE" id="PS51755">
    <property type="entry name" value="OMPR_PHOB"/>
    <property type="match status" value="1"/>
</dbReference>
<gene>
    <name evidence="12" type="ORF">GCWU0000282_002378</name>
</gene>
<keyword evidence="5 9" id="KW-0238">DNA-binding</keyword>
<dbReference type="SUPFAM" id="SSF46894">
    <property type="entry name" value="C-terminal effector domain of the bipartite response regulators"/>
    <property type="match status" value="1"/>
</dbReference>
<organism evidence="12 13">
    <name type="scientific">Catonella morbi ATCC 51271</name>
    <dbReference type="NCBI Taxonomy" id="592026"/>
    <lineage>
        <taxon>Bacteria</taxon>
        <taxon>Bacillati</taxon>
        <taxon>Bacillota</taxon>
        <taxon>Clostridia</taxon>
        <taxon>Lachnospirales</taxon>
        <taxon>Lachnospiraceae</taxon>
        <taxon>Catonella</taxon>
    </lineage>
</organism>
<dbReference type="SUPFAM" id="SSF52172">
    <property type="entry name" value="CheY-like"/>
    <property type="match status" value="1"/>
</dbReference>
<keyword evidence="13" id="KW-1185">Reference proteome</keyword>
<dbReference type="Gene3D" id="3.40.50.2300">
    <property type="match status" value="1"/>
</dbReference>
<evidence type="ECO:0000256" key="1">
    <source>
        <dbReference type="ARBA" id="ARBA00018672"/>
    </source>
</evidence>
<dbReference type="STRING" id="592026.GCWU0000282_002378"/>
<name>V2XJB0_9FIRM</name>
<evidence type="ECO:0000256" key="9">
    <source>
        <dbReference type="PROSITE-ProRule" id="PRU01091"/>
    </source>
</evidence>
<dbReference type="InterPro" id="IPR016032">
    <property type="entry name" value="Sig_transdc_resp-reg_C-effctor"/>
</dbReference>
<evidence type="ECO:0000256" key="6">
    <source>
        <dbReference type="ARBA" id="ARBA00023163"/>
    </source>
</evidence>
<keyword evidence="6" id="KW-0804">Transcription</keyword>
<comment type="function">
    <text evidence="7">May play the central regulatory role in sporulation. It may be an element of the effector pathway responsible for the activation of sporulation genes in response to nutritional stress. Spo0A may act in concert with spo0H (a sigma factor) to control the expression of some genes that are critical to the sporulation process.</text>
</comment>
<dbReference type="Pfam" id="PF00072">
    <property type="entry name" value="Response_reg"/>
    <property type="match status" value="1"/>
</dbReference>
<dbReference type="InterPro" id="IPR039420">
    <property type="entry name" value="WalR-like"/>
</dbReference>